<feature type="domain" description="L,D-TPase catalytic" evidence="7">
    <location>
        <begin position="348"/>
        <end position="472"/>
    </location>
</feature>
<keyword evidence="5 6" id="KW-0961">Cell wall biogenesis/degradation</keyword>
<evidence type="ECO:0000256" key="5">
    <source>
        <dbReference type="ARBA" id="ARBA00023316"/>
    </source>
</evidence>
<evidence type="ECO:0000259" key="7">
    <source>
        <dbReference type="PROSITE" id="PS52029"/>
    </source>
</evidence>
<dbReference type="UniPathway" id="UPA00219"/>
<dbReference type="GO" id="GO:0018104">
    <property type="term" value="P:peptidoglycan-protein cross-linking"/>
    <property type="evidence" value="ECO:0007669"/>
    <property type="project" value="TreeGrafter"/>
</dbReference>
<keyword evidence="9" id="KW-1185">Reference proteome</keyword>
<dbReference type="Pfam" id="PF03734">
    <property type="entry name" value="YkuD"/>
    <property type="match status" value="1"/>
</dbReference>
<dbReference type="HOGENOM" id="CLU_029999_1_0_11"/>
<dbReference type="Proteomes" id="UP000006075">
    <property type="component" value="Unassembled WGS sequence"/>
</dbReference>
<dbReference type="PANTHER" id="PTHR30582:SF2">
    <property type="entry name" value="L,D-TRANSPEPTIDASE YCIB-RELATED"/>
    <property type="match status" value="1"/>
</dbReference>
<comment type="pathway">
    <text evidence="1 6">Cell wall biogenesis; peptidoglycan biosynthesis.</text>
</comment>
<feature type="active site" description="Proton donor/acceptor" evidence="6">
    <location>
        <position position="428"/>
    </location>
</feature>
<dbReference type="SUPFAM" id="SSF141523">
    <property type="entry name" value="L,D-transpeptidase catalytic domain-like"/>
    <property type="match status" value="1"/>
</dbReference>
<comment type="caution">
    <text evidence="8">The sequence shown here is derived from an EMBL/GenBank/DDBJ whole genome shotgun (WGS) entry which is preliminary data.</text>
</comment>
<protein>
    <recommendedName>
        <fullName evidence="7">L,D-TPase catalytic domain-containing protein</fullName>
    </recommendedName>
</protein>
<evidence type="ECO:0000256" key="2">
    <source>
        <dbReference type="ARBA" id="ARBA00022679"/>
    </source>
</evidence>
<evidence type="ECO:0000256" key="3">
    <source>
        <dbReference type="ARBA" id="ARBA00022960"/>
    </source>
</evidence>
<evidence type="ECO:0000256" key="4">
    <source>
        <dbReference type="ARBA" id="ARBA00022984"/>
    </source>
</evidence>
<dbReference type="InterPro" id="IPR050979">
    <property type="entry name" value="LD-transpeptidase"/>
</dbReference>
<dbReference type="GO" id="GO:0008360">
    <property type="term" value="P:regulation of cell shape"/>
    <property type="evidence" value="ECO:0007669"/>
    <property type="project" value="UniProtKB-UniRule"/>
</dbReference>
<evidence type="ECO:0000256" key="6">
    <source>
        <dbReference type="PROSITE-ProRule" id="PRU01373"/>
    </source>
</evidence>
<sequence length="473" mass="51059">MSRRAKIFLPLLALALALAAGGAYWFYFHDKGLPGQSISGVSIAGKNQSEVAALIRKHAQNASLEVTGQGVKSRSFTGKELGASVSAEESAKKVFAHRSFWDYFLIPVSGSTEDLVVDYAYPALIEAAAGLTKDYKEAVEPELVVAAGTLTIQEGKEGRGIAPTKLSEGFTKVLREGNSQKINLSAGVVKPLNTASDLQTYLASAKKFAQVAIKVAAADKTFEAAETDKLGWVTSPSKLGKAPKRATADAAKVQKWLRSKEKEAAKVPQDGCRNVTEDGKVTQVVKKKVDGTKANNVPALSQQIAAALSTTKPFSGSFDMVSAPAKWQDKVIAPGAEKLPYQASKGEKWFDINLTDYTIAAYQGADKVIGPYLMVPGSPQHPTPQGTYKVYIKRPIQTMVGYNDDGSLAYRAPNVPWILYWHYSYAIHGAYWQHQFGPGVGFGGSHGCVQLPPEKAKEMFDFGELDTVVRVHK</sequence>
<proteinExistence type="predicted"/>
<dbReference type="Gene3D" id="2.40.440.10">
    <property type="entry name" value="L,D-transpeptidase catalytic domain-like"/>
    <property type="match status" value="1"/>
</dbReference>
<dbReference type="GO" id="GO:0005576">
    <property type="term" value="C:extracellular region"/>
    <property type="evidence" value="ECO:0007669"/>
    <property type="project" value="TreeGrafter"/>
</dbReference>
<dbReference type="GO" id="GO:0071555">
    <property type="term" value="P:cell wall organization"/>
    <property type="evidence" value="ECO:0007669"/>
    <property type="project" value="UniProtKB-UniRule"/>
</dbReference>
<dbReference type="InterPro" id="IPR005490">
    <property type="entry name" value="LD_TPept_cat_dom"/>
</dbReference>
<dbReference type="PANTHER" id="PTHR30582">
    <property type="entry name" value="L,D-TRANSPEPTIDASE"/>
    <property type="match status" value="1"/>
</dbReference>
<dbReference type="GO" id="GO:0071972">
    <property type="term" value="F:peptidoglycan L,D-transpeptidase activity"/>
    <property type="evidence" value="ECO:0007669"/>
    <property type="project" value="TreeGrafter"/>
</dbReference>
<dbReference type="GO" id="GO:0016740">
    <property type="term" value="F:transferase activity"/>
    <property type="evidence" value="ECO:0007669"/>
    <property type="project" value="UniProtKB-KW"/>
</dbReference>
<reference evidence="8 9" key="1">
    <citation type="submission" date="2012-07" db="EMBL/GenBank/DDBJ databases">
        <title>The Genome Sequence of Actinomyces neuii subsp. anitratus BVS029A5.</title>
        <authorList>
            <consortium name="The Broad Institute Genome Sequencing Platform"/>
            <person name="Earl A."/>
            <person name="Ward D."/>
            <person name="Feldgarden M."/>
            <person name="Gevers D."/>
            <person name="Saerens B."/>
            <person name="Vaneechoutte M."/>
            <person name="Walker B."/>
            <person name="Young S.K."/>
            <person name="Zeng Q."/>
            <person name="Gargeya S."/>
            <person name="Fitzgerald M."/>
            <person name="Haas B."/>
            <person name="Abouelleil A."/>
            <person name="Alvarado L."/>
            <person name="Arachchi H.M."/>
            <person name="Berlin A."/>
            <person name="Chapman S.B."/>
            <person name="Goldberg J."/>
            <person name="Griggs A."/>
            <person name="Gujja S."/>
            <person name="Hansen M."/>
            <person name="Howarth C."/>
            <person name="Imamovic A."/>
            <person name="Larimer J."/>
            <person name="McCowen C."/>
            <person name="Montmayeur A."/>
            <person name="Murphy C."/>
            <person name="Neiman D."/>
            <person name="Pearson M."/>
            <person name="Priest M."/>
            <person name="Roberts A."/>
            <person name="Saif S."/>
            <person name="Shea T."/>
            <person name="Sisk P."/>
            <person name="Sykes S."/>
            <person name="Wortman J."/>
            <person name="Nusbaum C."/>
            <person name="Birren B."/>
        </authorList>
    </citation>
    <scope>NUCLEOTIDE SEQUENCE [LARGE SCALE GENOMIC DNA]</scope>
    <source>
        <strain evidence="8 9">BVS029A5</strain>
    </source>
</reference>
<dbReference type="EMBL" id="AGWP01000004">
    <property type="protein sequence ID" value="EJZ87461.1"/>
    <property type="molecule type" value="Genomic_DNA"/>
</dbReference>
<name>K0YV26_9ACTO</name>
<feature type="active site" description="Nucleophile" evidence="6">
    <location>
        <position position="448"/>
    </location>
</feature>
<gene>
    <name evidence="8" type="ORF">HMPREF9240_00810</name>
</gene>
<organism evidence="8 9">
    <name type="scientific">Winkia neuii BV029A5</name>
    <dbReference type="NCBI Taxonomy" id="888439"/>
    <lineage>
        <taxon>Bacteria</taxon>
        <taxon>Bacillati</taxon>
        <taxon>Actinomycetota</taxon>
        <taxon>Actinomycetes</taxon>
        <taxon>Actinomycetales</taxon>
        <taxon>Actinomycetaceae</taxon>
        <taxon>Winkia</taxon>
    </lineage>
</organism>
<dbReference type="AlphaFoldDB" id="K0YV26"/>
<keyword evidence="3 6" id="KW-0133">Cell shape</keyword>
<dbReference type="InterPro" id="IPR038063">
    <property type="entry name" value="Transpep_catalytic_dom"/>
</dbReference>
<evidence type="ECO:0000256" key="1">
    <source>
        <dbReference type="ARBA" id="ARBA00004752"/>
    </source>
</evidence>
<accession>K0YV26</accession>
<evidence type="ECO:0000313" key="8">
    <source>
        <dbReference type="EMBL" id="EJZ87461.1"/>
    </source>
</evidence>
<keyword evidence="2" id="KW-0808">Transferase</keyword>
<dbReference type="eggNOG" id="COG1376">
    <property type="taxonomic scope" value="Bacteria"/>
</dbReference>
<evidence type="ECO:0000313" key="9">
    <source>
        <dbReference type="Proteomes" id="UP000006075"/>
    </source>
</evidence>
<dbReference type="PATRIC" id="fig|888439.3.peg.816"/>
<keyword evidence="4 6" id="KW-0573">Peptidoglycan synthesis</keyword>
<dbReference type="CDD" id="cd16913">
    <property type="entry name" value="YkuD_like"/>
    <property type="match status" value="1"/>
</dbReference>
<dbReference type="PROSITE" id="PS52029">
    <property type="entry name" value="LD_TPASE"/>
    <property type="match status" value="1"/>
</dbReference>